<feature type="domain" description="HTH cro/C1-type" evidence="1">
    <location>
        <begin position="13"/>
        <end position="68"/>
    </location>
</feature>
<dbReference type="Gene3D" id="1.10.260.40">
    <property type="entry name" value="lambda repressor-like DNA-binding domains"/>
    <property type="match status" value="1"/>
</dbReference>
<organism evidence="2 3">
    <name type="scientific">[Clostridium] symbiosum ATCC 14940</name>
    <dbReference type="NCBI Taxonomy" id="411472"/>
    <lineage>
        <taxon>Bacteria</taxon>
        <taxon>Bacillati</taxon>
        <taxon>Bacillota</taxon>
        <taxon>Clostridia</taxon>
        <taxon>Lachnospirales</taxon>
        <taxon>Lachnospiraceae</taxon>
        <taxon>Otoolea</taxon>
    </lineage>
</organism>
<accession>A0ABC9U439</accession>
<dbReference type="AlphaFoldDB" id="A0ABC9U439"/>
<evidence type="ECO:0000259" key="1">
    <source>
        <dbReference type="PROSITE" id="PS50943"/>
    </source>
</evidence>
<proteinExistence type="predicted"/>
<dbReference type="InterPro" id="IPR001387">
    <property type="entry name" value="Cro/C1-type_HTH"/>
</dbReference>
<sequence length="74" mass="8787">MRDIDYGHIQIKLKDFMEKEDISINRLACRAEMQRTQLKAYMNGEVQRVDLAVMARLCYVLECDLDDLLEYVKD</sequence>
<dbReference type="SUPFAM" id="SSF47413">
    <property type="entry name" value="lambda repressor-like DNA-binding domains"/>
    <property type="match status" value="1"/>
</dbReference>
<dbReference type="Proteomes" id="UP000016491">
    <property type="component" value="Unassembled WGS sequence"/>
</dbReference>
<reference evidence="2 3" key="1">
    <citation type="submission" date="2013-07" db="EMBL/GenBank/DDBJ databases">
        <authorList>
            <person name="Weinstock G."/>
            <person name="Sodergren E."/>
            <person name="Wylie T."/>
            <person name="Fulton L."/>
            <person name="Fulton R."/>
            <person name="Fronick C."/>
            <person name="O'Laughlin M."/>
            <person name="Godfrey J."/>
            <person name="Miner T."/>
            <person name="Herter B."/>
            <person name="Appelbaum E."/>
            <person name="Cordes M."/>
            <person name="Lek S."/>
            <person name="Wollam A."/>
            <person name="Pepin K.H."/>
            <person name="Palsikar V.B."/>
            <person name="Mitreva M."/>
            <person name="Wilson R.K."/>
        </authorList>
    </citation>
    <scope>NUCLEOTIDE SEQUENCE [LARGE SCALE GENOMIC DNA]</scope>
    <source>
        <strain evidence="2 3">ATCC 14940</strain>
    </source>
</reference>
<dbReference type="Pfam" id="PF13443">
    <property type="entry name" value="HTH_26"/>
    <property type="match status" value="1"/>
</dbReference>
<dbReference type="RefSeq" id="WP_021642421.1">
    <property type="nucleotide sequence ID" value="NZ_KE992931.1"/>
</dbReference>
<comment type="caution">
    <text evidence="2">The sequence shown here is derived from an EMBL/GenBank/DDBJ whole genome shotgun (WGS) entry which is preliminary data.</text>
</comment>
<dbReference type="SMART" id="SM00530">
    <property type="entry name" value="HTH_XRE"/>
    <property type="match status" value="1"/>
</dbReference>
<dbReference type="InterPro" id="IPR010982">
    <property type="entry name" value="Lambda_DNA-bd_dom_sf"/>
</dbReference>
<evidence type="ECO:0000313" key="2">
    <source>
        <dbReference type="EMBL" id="ERI80641.1"/>
    </source>
</evidence>
<dbReference type="EMBL" id="AWSU01000012">
    <property type="protein sequence ID" value="ERI80641.1"/>
    <property type="molecule type" value="Genomic_DNA"/>
</dbReference>
<name>A0ABC9U439_CLOSY</name>
<dbReference type="PROSITE" id="PS50943">
    <property type="entry name" value="HTH_CROC1"/>
    <property type="match status" value="1"/>
</dbReference>
<evidence type="ECO:0000313" key="3">
    <source>
        <dbReference type="Proteomes" id="UP000016491"/>
    </source>
</evidence>
<dbReference type="CDD" id="cd00093">
    <property type="entry name" value="HTH_XRE"/>
    <property type="match status" value="1"/>
</dbReference>
<gene>
    <name evidence="2" type="ORF">CLOSYM_00139</name>
</gene>
<protein>
    <recommendedName>
        <fullName evidence="1">HTH cro/C1-type domain-containing protein</fullName>
    </recommendedName>
</protein>